<dbReference type="AlphaFoldDB" id="A3TVG5"/>
<keyword evidence="10" id="KW-1185">Reference proteome</keyword>
<name>A3TVG5_PSEBH</name>
<keyword evidence="4 7" id="KW-0812">Transmembrane</keyword>
<dbReference type="GO" id="GO:0005886">
    <property type="term" value="C:plasma membrane"/>
    <property type="evidence" value="ECO:0007669"/>
    <property type="project" value="UniProtKB-SubCell"/>
</dbReference>
<dbReference type="STRING" id="252305.OB2597_10214"/>
<dbReference type="HOGENOM" id="CLU_086356_8_1_5"/>
<evidence type="ECO:0000256" key="1">
    <source>
        <dbReference type="ARBA" id="ARBA00004651"/>
    </source>
</evidence>
<feature type="transmembrane region" description="Helical" evidence="7">
    <location>
        <begin position="70"/>
        <end position="88"/>
    </location>
</feature>
<evidence type="ECO:0000256" key="3">
    <source>
        <dbReference type="ARBA" id="ARBA00022475"/>
    </source>
</evidence>
<evidence type="ECO:0000256" key="2">
    <source>
        <dbReference type="ARBA" id="ARBA00022448"/>
    </source>
</evidence>
<comment type="subcellular location">
    <subcellularLocation>
        <location evidence="7">Cell inner membrane</location>
        <topology evidence="7">Multi-pass membrane protein</topology>
    </subcellularLocation>
    <subcellularLocation>
        <location evidence="1">Cell membrane</location>
        <topology evidence="1">Multi-pass membrane protein</topology>
    </subcellularLocation>
</comment>
<dbReference type="OrthoDB" id="6183232at2"/>
<evidence type="ECO:0000259" key="8">
    <source>
        <dbReference type="Pfam" id="PF04290"/>
    </source>
</evidence>
<evidence type="ECO:0000256" key="7">
    <source>
        <dbReference type="RuleBase" id="RU369079"/>
    </source>
</evidence>
<sequence>MTRVFLTLARFAAILGGIVLTFLILLTVVSVVGRALNTLMHGMIDAGLLPGLAQQVLDAGVGPVLGDFEIVEAGIAFSIFAFLPLAQISGSHATVDILTSQLSGRINRLLSAVWEVVFAAALIVIAWKLYEGMAGKMRYNETTMLLQFPVWWAYAASLAGACVAAVVSVYVALARVAETITGRPFLTVEGAAH</sequence>
<dbReference type="RefSeq" id="WP_009806264.1">
    <property type="nucleotide sequence ID" value="NZ_CH724131.1"/>
</dbReference>
<keyword evidence="7" id="KW-0997">Cell inner membrane</keyword>
<keyword evidence="3" id="KW-1003">Cell membrane</keyword>
<keyword evidence="6 7" id="KW-0472">Membrane</keyword>
<keyword evidence="2 7" id="KW-0813">Transport</keyword>
<evidence type="ECO:0000256" key="6">
    <source>
        <dbReference type="ARBA" id="ARBA00023136"/>
    </source>
</evidence>
<organism evidence="9 10">
    <name type="scientific">Pseudooceanicola batsensis (strain ATCC BAA-863 / DSM 15984 / KCTC 12145 / HTCC2597)</name>
    <name type="common">Oceanicola batsensis</name>
    <dbReference type="NCBI Taxonomy" id="252305"/>
    <lineage>
        <taxon>Bacteria</taxon>
        <taxon>Pseudomonadati</taxon>
        <taxon>Pseudomonadota</taxon>
        <taxon>Alphaproteobacteria</taxon>
        <taxon>Rhodobacterales</taxon>
        <taxon>Paracoccaceae</taxon>
        <taxon>Pseudooceanicola</taxon>
    </lineage>
</organism>
<protein>
    <recommendedName>
        <fullName evidence="7">TRAP transporter small permease protein</fullName>
    </recommendedName>
</protein>
<evidence type="ECO:0000256" key="5">
    <source>
        <dbReference type="ARBA" id="ARBA00022989"/>
    </source>
</evidence>
<dbReference type="InterPro" id="IPR055348">
    <property type="entry name" value="DctQ"/>
</dbReference>
<dbReference type="Proteomes" id="UP000004318">
    <property type="component" value="Unassembled WGS sequence"/>
</dbReference>
<comment type="similarity">
    <text evidence="7">Belongs to the TRAP transporter small permease family.</text>
</comment>
<comment type="subunit">
    <text evidence="7">The complex comprises the extracytoplasmic solute receptor protein and the two transmembrane proteins.</text>
</comment>
<feature type="transmembrane region" description="Helical" evidence="7">
    <location>
        <begin position="150"/>
        <end position="173"/>
    </location>
</feature>
<reference evidence="9 10" key="1">
    <citation type="journal article" date="2010" name="J. Bacteriol.">
        <title>Genome sequences of Oceanicola granulosus HTCC2516(T) and Oceanicola batsensis HTCC2597(TDelta).</title>
        <authorList>
            <person name="Thrash J.C."/>
            <person name="Cho J.C."/>
            <person name="Vergin K.L."/>
            <person name="Giovannoni S.J."/>
        </authorList>
    </citation>
    <scope>NUCLEOTIDE SEQUENCE [LARGE SCALE GENOMIC DNA]</scope>
    <source>
        <strain evidence="10">ATCC BAA-863 / DSM 15984 / KCTC 12145 / HTCC2597</strain>
    </source>
</reference>
<keyword evidence="5 7" id="KW-1133">Transmembrane helix</keyword>
<dbReference type="GO" id="GO:0022857">
    <property type="term" value="F:transmembrane transporter activity"/>
    <property type="evidence" value="ECO:0007669"/>
    <property type="project" value="UniProtKB-UniRule"/>
</dbReference>
<evidence type="ECO:0000256" key="4">
    <source>
        <dbReference type="ARBA" id="ARBA00022692"/>
    </source>
</evidence>
<dbReference type="Pfam" id="PF04290">
    <property type="entry name" value="DctQ"/>
    <property type="match status" value="1"/>
</dbReference>
<evidence type="ECO:0000313" key="10">
    <source>
        <dbReference type="Proteomes" id="UP000004318"/>
    </source>
</evidence>
<accession>A3TVG5</accession>
<proteinExistence type="inferred from homology"/>
<feature type="transmembrane region" description="Helical" evidence="7">
    <location>
        <begin position="109"/>
        <end position="130"/>
    </location>
</feature>
<comment type="caution">
    <text evidence="9">The sequence shown here is derived from an EMBL/GenBank/DDBJ whole genome shotgun (WGS) entry which is preliminary data.</text>
</comment>
<dbReference type="eggNOG" id="COG3090">
    <property type="taxonomic scope" value="Bacteria"/>
</dbReference>
<feature type="transmembrane region" description="Helical" evidence="7">
    <location>
        <begin position="12"/>
        <end position="33"/>
    </location>
</feature>
<comment type="function">
    <text evidence="7">Part of the tripartite ATP-independent periplasmic (TRAP) transport system.</text>
</comment>
<feature type="domain" description="Tripartite ATP-independent periplasmic transporters DctQ component" evidence="8">
    <location>
        <begin position="63"/>
        <end position="175"/>
    </location>
</feature>
<gene>
    <name evidence="9" type="ORF">OB2597_10214</name>
</gene>
<evidence type="ECO:0000313" key="9">
    <source>
        <dbReference type="EMBL" id="EAQ04511.1"/>
    </source>
</evidence>
<dbReference type="EMBL" id="AAMO01000002">
    <property type="protein sequence ID" value="EAQ04511.1"/>
    <property type="molecule type" value="Genomic_DNA"/>
</dbReference>